<protein>
    <recommendedName>
        <fullName evidence="3">Hydrogenase maturation nickel metallochaperone HypA</fullName>
    </recommendedName>
</protein>
<dbReference type="RefSeq" id="WP_305731324.1">
    <property type="nucleotide sequence ID" value="NZ_OW150024.1"/>
</dbReference>
<reference evidence="1 2" key="1">
    <citation type="submission" date="2022-03" db="EMBL/GenBank/DDBJ databases">
        <authorList>
            <person name="Koch H."/>
        </authorList>
    </citation>
    <scope>NUCLEOTIDE SEQUENCE [LARGE SCALE GENOMIC DNA]</scope>
    <source>
        <strain evidence="1 2">G1</strain>
    </source>
</reference>
<evidence type="ECO:0008006" key="3">
    <source>
        <dbReference type="Google" id="ProtNLM"/>
    </source>
</evidence>
<evidence type="ECO:0000313" key="2">
    <source>
        <dbReference type="Proteomes" id="UP001295463"/>
    </source>
</evidence>
<accession>A0ABM9D581</accession>
<organism evidence="1 2">
    <name type="scientific">Trichlorobacter ammonificans</name>
    <dbReference type="NCBI Taxonomy" id="2916410"/>
    <lineage>
        <taxon>Bacteria</taxon>
        <taxon>Pseudomonadati</taxon>
        <taxon>Thermodesulfobacteriota</taxon>
        <taxon>Desulfuromonadia</taxon>
        <taxon>Geobacterales</taxon>
        <taxon>Geobacteraceae</taxon>
        <taxon>Trichlorobacter</taxon>
    </lineage>
</organism>
<proteinExistence type="predicted"/>
<evidence type="ECO:0000313" key="1">
    <source>
        <dbReference type="EMBL" id="CAH2030387.1"/>
    </source>
</evidence>
<dbReference type="EMBL" id="OW150024">
    <property type="protein sequence ID" value="CAH2030387.1"/>
    <property type="molecule type" value="Genomic_DNA"/>
</dbReference>
<name>A0ABM9D581_9BACT</name>
<gene>
    <name evidence="1" type="ORF">GEAMG1_0570</name>
</gene>
<sequence>MGQCGCGHAAGAGPFAEGRELVEFVAAAHGGSLRTREIPGGGLPTACQGCGSGFTLTTFVASCPACGGVHAVSPPRCDDPANIQFAGAGFRLS</sequence>
<dbReference type="Proteomes" id="UP001295463">
    <property type="component" value="Chromosome"/>
</dbReference>
<keyword evidence="2" id="KW-1185">Reference proteome</keyword>